<reference evidence="2 3" key="1">
    <citation type="submission" date="2024-01" db="EMBL/GenBank/DDBJ databases">
        <title>Genome assemblies of Stephania.</title>
        <authorList>
            <person name="Yang L."/>
        </authorList>
    </citation>
    <scope>NUCLEOTIDE SEQUENCE [LARGE SCALE GENOMIC DNA]</scope>
    <source>
        <strain evidence="2">JXDWG</strain>
        <tissue evidence="2">Leaf</tissue>
    </source>
</reference>
<dbReference type="Pfam" id="PF07207">
    <property type="entry name" value="Lir1"/>
    <property type="match status" value="1"/>
</dbReference>
<accession>A0AAP0IS86</accession>
<evidence type="ECO:0008006" key="4">
    <source>
        <dbReference type="Google" id="ProtNLM"/>
    </source>
</evidence>
<feature type="region of interest" description="Disordered" evidence="1">
    <location>
        <begin position="1"/>
        <end position="22"/>
    </location>
</feature>
<evidence type="ECO:0000313" key="2">
    <source>
        <dbReference type="EMBL" id="KAK9120225.1"/>
    </source>
</evidence>
<dbReference type="PANTHER" id="PTHR36762:SF2">
    <property type="entry name" value="LIGHT-REGULATED PROTEIN 1, CHLOROPLASTIC"/>
    <property type="match status" value="1"/>
</dbReference>
<dbReference type="GO" id="GO:0009507">
    <property type="term" value="C:chloroplast"/>
    <property type="evidence" value="ECO:0007669"/>
    <property type="project" value="InterPro"/>
</dbReference>
<name>A0AAP0IS86_9MAGN</name>
<keyword evidence="3" id="KW-1185">Reference proteome</keyword>
<evidence type="ECO:0000313" key="3">
    <source>
        <dbReference type="Proteomes" id="UP001419268"/>
    </source>
</evidence>
<comment type="caution">
    <text evidence="2">The sequence shown here is derived from an EMBL/GenBank/DDBJ whole genome shotgun (WGS) entry which is preliminary data.</text>
</comment>
<evidence type="ECO:0000256" key="1">
    <source>
        <dbReference type="SAM" id="MobiDB-lite"/>
    </source>
</evidence>
<dbReference type="Proteomes" id="UP001419268">
    <property type="component" value="Unassembled WGS sequence"/>
</dbReference>
<dbReference type="EMBL" id="JBBNAG010000007">
    <property type="protein sequence ID" value="KAK9120225.1"/>
    <property type="molecule type" value="Genomic_DNA"/>
</dbReference>
<dbReference type="PANTHER" id="PTHR36762">
    <property type="entry name" value="LIGHT-REGULATED PROTEIN 1, CHLOROPLASTIC"/>
    <property type="match status" value="1"/>
</dbReference>
<sequence length="124" mass="13474">MQALRFATLPPTAPTKTSATLPRTPSKIRANARIKASAAALETSTVDYSSEHSVFPAEACETIGGEACWYGILPEAKLEPQDKETVTAAQELVDREYLEYNDPKTVFRGEACDDLGGEFCQPGY</sequence>
<proteinExistence type="predicted"/>
<organism evidence="2 3">
    <name type="scientific">Stephania cephalantha</name>
    <dbReference type="NCBI Taxonomy" id="152367"/>
    <lineage>
        <taxon>Eukaryota</taxon>
        <taxon>Viridiplantae</taxon>
        <taxon>Streptophyta</taxon>
        <taxon>Embryophyta</taxon>
        <taxon>Tracheophyta</taxon>
        <taxon>Spermatophyta</taxon>
        <taxon>Magnoliopsida</taxon>
        <taxon>Ranunculales</taxon>
        <taxon>Menispermaceae</taxon>
        <taxon>Menispermoideae</taxon>
        <taxon>Cissampelideae</taxon>
        <taxon>Stephania</taxon>
    </lineage>
</organism>
<protein>
    <recommendedName>
        <fullName evidence="4">Light-regulated protein</fullName>
    </recommendedName>
</protein>
<gene>
    <name evidence="2" type="ORF">Scep_018318</name>
</gene>
<dbReference type="InterPro" id="IPR009856">
    <property type="entry name" value="Lir1"/>
</dbReference>
<dbReference type="AlphaFoldDB" id="A0AAP0IS86"/>